<feature type="compositionally biased region" description="Polar residues" evidence="1">
    <location>
        <begin position="168"/>
        <end position="208"/>
    </location>
</feature>
<accession>A0A1D8KQ84</accession>
<evidence type="ECO:0000313" key="3">
    <source>
        <dbReference type="Proteomes" id="UP000241975"/>
    </source>
</evidence>
<sequence>MPTIDGIYNEPTVNFVGKDGFFWWVGEVEDNEDPMELGRVRVRVLGYYTNVRGGTTADLPTENLPWATVLQHTCQPGNDGQGESSGQLQPGAIVMGFFMDGESAQMPIVIGVMRVKKSAESQDVKQFAFTGENMEPGVGVNVATMTPGNPNSSMATTKEEGYHRAKQDNTVSLPNQKGEDGSSQIAGSGSPNNVGTVLNGSSGNTTKPRQSEKPIPAANGVAGPWKTLEYSLSYLIEDLADHAGTLVRAEDGDFLDVINGKLVSAKQLTARLQNFLGAIFTQVVSAMRQSLAALAEELDIVQLLGSATGMPFVVMGAVQTAITSILSQLCGLDSFLLDFVQDPMGELLGFLDDFLDGVIDKATMVMQGVQATIDGIICQTQKLLDNLLTIVDTASGIVDGVGQAQEIIEAWKEGSEIFEAGTDLLQKGITSITALISLFIKFIGSNCDRSADGGKDTVGWYPLFGVTHCTPEELEEINKIRGSSRGSCGGDAGSGGLFDNIFNEADPYLTAAKTWLDGSYEMFVGTPGRQASVKRSASGTTTTSVKLNQNEYAKYNARKEIRKQNPDMDAEELEKQVEASVKAGNSDKGDNGSLNADHTSYAGNHTEEVHGDDCKSVDGDRVINIDGDYRLKITGDCHIEVGGGFFLGAEGSPKLVDSNGEDKSNKVQKHTIRFGSDVDVNTVGAKLEVQGAEFNVASLATKIVSTDFEASGAKGALSYGETIISGDNSISLNTPHLIELINTPPSPLPLIATGIRRTVGGSVETIMSPGFSADAIPRYTITNPFGPYVVTCGTTGATYTVKEGLYTVNVAAGAIMMNASTAASIICGTGMLLEAGAACVITGETIFIN</sequence>
<dbReference type="EMBL" id="KU686207">
    <property type="protein sequence ID" value="AOV60851.1"/>
    <property type="molecule type" value="Genomic_DNA"/>
</dbReference>
<feature type="compositionally biased region" description="Polar residues" evidence="1">
    <location>
        <begin position="592"/>
        <end position="603"/>
    </location>
</feature>
<dbReference type="Gene3D" id="2.40.50.260">
    <property type="entry name" value="Nucleic acid-binding protein domain"/>
    <property type="match status" value="1"/>
</dbReference>
<evidence type="ECO:0000256" key="1">
    <source>
        <dbReference type="SAM" id="MobiDB-lite"/>
    </source>
</evidence>
<name>A0A1D8KQ84_9CAUD</name>
<feature type="compositionally biased region" description="Basic and acidic residues" evidence="1">
    <location>
        <begin position="157"/>
        <end position="167"/>
    </location>
</feature>
<protein>
    <submittedName>
        <fullName evidence="2">Baseplate hub + tail lysozyme</fullName>
    </submittedName>
</protein>
<reference evidence="2 3" key="1">
    <citation type="journal article" date="2016" name="Virology">
        <title>The genomic content and context of auxiliary metabolic genes in marine cyanomyoviruses.</title>
        <authorList>
            <person name="Crummett L.T."/>
            <person name="Puxty R.J."/>
            <person name="Weihe C."/>
            <person name="Marston M.F."/>
            <person name="Martiny J.B."/>
        </authorList>
    </citation>
    <scope>NUCLEOTIDE SEQUENCE [LARGE SCALE GENOMIC DNA]</scope>
    <source>
        <strain evidence="2">0210CC35</strain>
    </source>
</reference>
<keyword evidence="3" id="KW-1185">Reference proteome</keyword>
<feature type="compositionally biased region" description="Polar residues" evidence="1">
    <location>
        <begin position="144"/>
        <end position="156"/>
    </location>
</feature>
<gene>
    <name evidence="2" type="ORF">C350210_019</name>
</gene>
<feature type="region of interest" description="Disordered" evidence="1">
    <location>
        <begin position="144"/>
        <end position="218"/>
    </location>
</feature>
<organism evidence="2 3">
    <name type="scientific">Synechococcus phage S-CAM22</name>
    <dbReference type="NCBI Taxonomy" id="1883365"/>
    <lineage>
        <taxon>Viruses</taxon>
        <taxon>Duplodnaviria</taxon>
        <taxon>Heunggongvirae</taxon>
        <taxon>Uroviricota</taxon>
        <taxon>Caudoviricetes</taxon>
        <taxon>Pantevenvirales</taxon>
        <taxon>Kyanoviridae</taxon>
        <taxon>Alisovirus</taxon>
        <taxon>Alisovirus socal22</taxon>
    </lineage>
</organism>
<evidence type="ECO:0000313" key="2">
    <source>
        <dbReference type="EMBL" id="AOV60851.1"/>
    </source>
</evidence>
<feature type="region of interest" description="Disordered" evidence="1">
    <location>
        <begin position="560"/>
        <end position="613"/>
    </location>
</feature>
<proteinExistence type="predicted"/>
<dbReference type="SUPFAM" id="SSF69255">
    <property type="entry name" value="gp5 N-terminal domain-like"/>
    <property type="match status" value="1"/>
</dbReference>
<dbReference type="Proteomes" id="UP000241975">
    <property type="component" value="Segment"/>
</dbReference>